<dbReference type="CDD" id="cd01285">
    <property type="entry name" value="nucleoside_deaminase"/>
    <property type="match status" value="1"/>
</dbReference>
<dbReference type="PANTHER" id="PTHR11079:SF161">
    <property type="entry name" value="CMP_DCMP-TYPE DEAMINASE DOMAIN-CONTAINING PROTEIN"/>
    <property type="match status" value="1"/>
</dbReference>
<gene>
    <name evidence="2" type="ORF">CUJ83_13235</name>
</gene>
<dbReference type="AlphaFoldDB" id="A0AAP2RGW6"/>
<evidence type="ECO:0000313" key="3">
    <source>
        <dbReference type="Proteomes" id="UP001320159"/>
    </source>
</evidence>
<evidence type="ECO:0000313" key="2">
    <source>
        <dbReference type="EMBL" id="MCD1295960.1"/>
    </source>
</evidence>
<evidence type="ECO:0000259" key="1">
    <source>
        <dbReference type="PROSITE" id="PS51747"/>
    </source>
</evidence>
<dbReference type="SUPFAM" id="SSF53927">
    <property type="entry name" value="Cytidine deaminase-like"/>
    <property type="match status" value="1"/>
</dbReference>
<comment type="caution">
    <text evidence="2">The sequence shown here is derived from an EMBL/GenBank/DDBJ whole genome shotgun (WGS) entry which is preliminary data.</text>
</comment>
<dbReference type="GO" id="GO:0006152">
    <property type="term" value="P:purine nucleoside catabolic process"/>
    <property type="evidence" value="ECO:0007669"/>
    <property type="project" value="TreeGrafter"/>
</dbReference>
<dbReference type="PROSITE" id="PS51747">
    <property type="entry name" value="CYT_DCMP_DEAMINASES_2"/>
    <property type="match status" value="1"/>
</dbReference>
<dbReference type="GO" id="GO:0047974">
    <property type="term" value="F:guanosine deaminase activity"/>
    <property type="evidence" value="ECO:0007669"/>
    <property type="project" value="TreeGrafter"/>
</dbReference>
<protein>
    <submittedName>
        <fullName evidence="2">Nucleoside deaminase</fullName>
    </submittedName>
</protein>
<dbReference type="RefSeq" id="WP_230742821.1">
    <property type="nucleotide sequence ID" value="NZ_PGCK01000012.1"/>
</dbReference>
<name>A0AAP2RGW6_9EURY</name>
<proteinExistence type="predicted"/>
<dbReference type="Gene3D" id="3.40.140.10">
    <property type="entry name" value="Cytidine Deaminase, domain 2"/>
    <property type="match status" value="1"/>
</dbReference>
<dbReference type="PANTHER" id="PTHR11079">
    <property type="entry name" value="CYTOSINE DEAMINASE FAMILY MEMBER"/>
    <property type="match status" value="1"/>
</dbReference>
<reference evidence="2 3" key="1">
    <citation type="submission" date="2017-11" db="EMBL/GenBank/DDBJ databases">
        <title>Isolation and Characterization of Family Methanocellaceae Species from Potential Methane Hydrate Area Offshore Southwestern Taiwan.</title>
        <authorList>
            <person name="Zhang W.-L."/>
            <person name="Chen W.-C."/>
            <person name="Lai M.-C."/>
            <person name="Chen S.-C."/>
        </authorList>
    </citation>
    <scope>NUCLEOTIDE SEQUENCE [LARGE SCALE GENOMIC DNA]</scope>
    <source>
        <strain evidence="2 3">CWC-04</strain>
    </source>
</reference>
<dbReference type="EMBL" id="PGCK01000012">
    <property type="protein sequence ID" value="MCD1295960.1"/>
    <property type="molecule type" value="Genomic_DNA"/>
</dbReference>
<dbReference type="Proteomes" id="UP001320159">
    <property type="component" value="Unassembled WGS sequence"/>
</dbReference>
<organism evidence="2 3">
    <name type="scientific">Methanooceanicella nereidis</name>
    <dbReference type="NCBI Taxonomy" id="2052831"/>
    <lineage>
        <taxon>Archaea</taxon>
        <taxon>Methanobacteriati</taxon>
        <taxon>Methanobacteriota</taxon>
        <taxon>Stenosarchaea group</taxon>
        <taxon>Methanomicrobia</taxon>
        <taxon>Methanocellales</taxon>
        <taxon>Methanocellaceae</taxon>
        <taxon>Methanooceanicella</taxon>
    </lineage>
</organism>
<dbReference type="InterPro" id="IPR016193">
    <property type="entry name" value="Cytidine_deaminase-like"/>
</dbReference>
<accession>A0AAP2RGW6</accession>
<feature type="domain" description="CMP/dCMP-type deaminase" evidence="1">
    <location>
        <begin position="1"/>
        <end position="124"/>
    </location>
</feature>
<sequence length="161" mass="18283">MDDESFMRIAIEKAKEGIMEGQNPFGACIVKDGKIISCEHNMIVRDTDITSHAEINAIREACKRLGTTDLSGCTIYCTCEPCTMCFTACYLASISKIVHGARIRDGIDYGFDVIEISNEEMKKRSAMYVNIIGDFLRDENLELFRLWHKLYGDKEQSLLKH</sequence>
<dbReference type="InterPro" id="IPR002125">
    <property type="entry name" value="CMP_dCMP_dom"/>
</dbReference>
<keyword evidence="3" id="KW-1185">Reference proteome</keyword>
<dbReference type="Pfam" id="PF00383">
    <property type="entry name" value="dCMP_cyt_deam_1"/>
    <property type="match status" value="1"/>
</dbReference>